<comment type="caution">
    <text evidence="2">The sequence shown here is derived from an EMBL/GenBank/DDBJ whole genome shotgun (WGS) entry which is preliminary data.</text>
</comment>
<name>A0A401XJL5_9FLAO</name>
<gene>
    <name evidence="2" type="ORF">JCM31826_06840</name>
</gene>
<dbReference type="Proteomes" id="UP000286715">
    <property type="component" value="Unassembled WGS sequence"/>
</dbReference>
<evidence type="ECO:0000256" key="1">
    <source>
        <dbReference type="SAM" id="Phobius"/>
    </source>
</evidence>
<feature type="transmembrane region" description="Helical" evidence="1">
    <location>
        <begin position="20"/>
        <end position="37"/>
    </location>
</feature>
<sequence length="131" mass="15432">MFYEGFLVPLIKEGKIEVEALVFSMMIFGALLFFWFIRLTIKIEDKGIIIHYFPFNRESHKWDEIEKVEVAEYPYANKGVRWSEELGIVYSLQGYKGVHIRFKNGEKCYVSSLNAQMLLKEIEKRIAQLEG</sequence>
<keyword evidence="1" id="KW-0812">Transmembrane</keyword>
<reference evidence="2 3" key="1">
    <citation type="submission" date="2018-11" db="EMBL/GenBank/DDBJ databases">
        <title>Schleiferia aggregans sp. nov., a moderately thermophilic heterotrophic bacterium isolated from microbial mats at a terrestrial hot spring.</title>
        <authorList>
            <person name="Iino T."/>
            <person name="Ohkuma M."/>
            <person name="Haruta S."/>
        </authorList>
    </citation>
    <scope>NUCLEOTIDE SEQUENCE [LARGE SCALE GENOMIC DNA]</scope>
    <source>
        <strain evidence="2 3">LA</strain>
    </source>
</reference>
<dbReference type="EMBL" id="BHZE01000005">
    <property type="protein sequence ID" value="GCD77202.1"/>
    <property type="molecule type" value="Genomic_DNA"/>
</dbReference>
<organism evidence="2 3">
    <name type="scientific">Thermaurantimonas aggregans</name>
    <dbReference type="NCBI Taxonomy" id="2173829"/>
    <lineage>
        <taxon>Bacteria</taxon>
        <taxon>Pseudomonadati</taxon>
        <taxon>Bacteroidota</taxon>
        <taxon>Flavobacteriia</taxon>
        <taxon>Flavobacteriales</taxon>
        <taxon>Schleiferiaceae</taxon>
        <taxon>Thermaurantimonas</taxon>
    </lineage>
</organism>
<protein>
    <recommendedName>
        <fullName evidence="4">PH domain-containing protein</fullName>
    </recommendedName>
</protein>
<keyword evidence="3" id="KW-1185">Reference proteome</keyword>
<keyword evidence="1" id="KW-0472">Membrane</keyword>
<proteinExistence type="predicted"/>
<keyword evidence="1" id="KW-1133">Transmembrane helix</keyword>
<accession>A0A401XJL5</accession>
<dbReference type="AlphaFoldDB" id="A0A401XJL5"/>
<evidence type="ECO:0000313" key="3">
    <source>
        <dbReference type="Proteomes" id="UP000286715"/>
    </source>
</evidence>
<evidence type="ECO:0000313" key="2">
    <source>
        <dbReference type="EMBL" id="GCD77202.1"/>
    </source>
</evidence>
<evidence type="ECO:0008006" key="4">
    <source>
        <dbReference type="Google" id="ProtNLM"/>
    </source>
</evidence>